<dbReference type="PROSITE" id="PS50943">
    <property type="entry name" value="HTH_CROC1"/>
    <property type="match status" value="1"/>
</dbReference>
<comment type="caution">
    <text evidence="1">The sequence shown here is derived from an EMBL/GenBank/DDBJ whole genome shotgun (WGS) entry which is preliminary data.</text>
</comment>
<dbReference type="InterPro" id="IPR010982">
    <property type="entry name" value="Lambda_DNA-bd_dom_sf"/>
</dbReference>
<dbReference type="SUPFAM" id="SSF47413">
    <property type="entry name" value="lambda repressor-like DNA-binding domains"/>
    <property type="match status" value="1"/>
</dbReference>
<sequence length="220" mass="25717">MIINRLNVLLAERTMKAKKLSLLTGIAQSTLTRITNNASSQIDYDTLNKICNQLQIEPKDFFDYTPYDFEISTEVENSELSIYIKINKFNTNVTIVEFVGKLTKHFETIQDDDDSFHKEEFLNLDFPETMRNFLEYLNKEVDKEDFTSISIAIKQTVFQKVKTAIDNFVLDYYKDEAQENIREMAFIVDSSTEMTRYANNLEKEIISRLKTNLSFNGFDI</sequence>
<dbReference type="Pfam" id="PF13443">
    <property type="entry name" value="HTH_26"/>
    <property type="match status" value="1"/>
</dbReference>
<name>A0A4P6JDH2_9LACT</name>
<organism evidence="1 2">
    <name type="scientific">Lactococcus lactis</name>
    <dbReference type="NCBI Taxonomy" id="1358"/>
    <lineage>
        <taxon>Bacteria</taxon>
        <taxon>Bacillati</taxon>
        <taxon>Bacillota</taxon>
        <taxon>Bacilli</taxon>
        <taxon>Lactobacillales</taxon>
        <taxon>Streptococcaceae</taxon>
        <taxon>Lactococcus</taxon>
    </lineage>
</organism>
<accession>A0A4P6JDH2</accession>
<dbReference type="InterPro" id="IPR001387">
    <property type="entry name" value="Cro/C1-type_HTH"/>
</dbReference>
<evidence type="ECO:0000313" key="1">
    <source>
        <dbReference type="EMBL" id="MDG4981462.1"/>
    </source>
</evidence>
<reference evidence="1" key="1">
    <citation type="submission" date="2022-10" db="EMBL/GenBank/DDBJ databases">
        <authorList>
            <person name="Turner M.S."/>
            <person name="Huang W."/>
        </authorList>
    </citation>
    <scope>NUCLEOTIDE SEQUENCE</scope>
    <source>
        <strain evidence="1">581</strain>
    </source>
</reference>
<evidence type="ECO:0000313" key="2">
    <source>
        <dbReference type="Proteomes" id="UP001152656"/>
    </source>
</evidence>
<dbReference type="AlphaFoldDB" id="A0A4P6JDH2"/>
<reference evidence="1" key="2">
    <citation type="journal article" date="2023" name="Food Microbiol.">
        <title>Evaluation of the fermentation potential of lactic acid bacteria isolated from herbs, fruits and vegetables as starter cultures in nut-based milk alternatives.</title>
        <authorList>
            <person name="Huang W."/>
            <person name="Dong A."/>
            <person name="Pham H.T."/>
            <person name="Zhou C."/>
            <person name="Huo Z."/>
            <person name="Watjen A.P."/>
            <person name="Prakash S."/>
            <person name="Bang-Berthelsen C.H."/>
            <person name="Turner M.S."/>
        </authorList>
    </citation>
    <scope>NUCLEOTIDE SEQUENCE</scope>
    <source>
        <strain evidence="1">581</strain>
    </source>
</reference>
<dbReference type="Gene3D" id="1.10.260.40">
    <property type="entry name" value="lambda repressor-like DNA-binding domains"/>
    <property type="match status" value="1"/>
</dbReference>
<dbReference type="GO" id="GO:0003677">
    <property type="term" value="F:DNA binding"/>
    <property type="evidence" value="ECO:0007669"/>
    <property type="project" value="InterPro"/>
</dbReference>
<dbReference type="EMBL" id="JAOWLP010000005">
    <property type="protein sequence ID" value="MDG4981462.1"/>
    <property type="molecule type" value="Genomic_DNA"/>
</dbReference>
<dbReference type="Proteomes" id="UP001152656">
    <property type="component" value="Unassembled WGS sequence"/>
</dbReference>
<protein>
    <submittedName>
        <fullName evidence="1">Helix-turn-helix transcriptional regulator</fullName>
    </submittedName>
</protein>
<dbReference type="PANTHER" id="PTHR37301">
    <property type="entry name" value="DNA-BINDING PROTEIN-RELATED"/>
    <property type="match status" value="1"/>
</dbReference>
<dbReference type="PANTHER" id="PTHR37301:SF1">
    <property type="entry name" value="DNA-BINDING PROTEIN"/>
    <property type="match status" value="1"/>
</dbReference>
<dbReference type="CDD" id="cd00093">
    <property type="entry name" value="HTH_XRE"/>
    <property type="match status" value="1"/>
</dbReference>
<proteinExistence type="predicted"/>
<dbReference type="SMART" id="SM00530">
    <property type="entry name" value="HTH_XRE"/>
    <property type="match status" value="1"/>
</dbReference>
<dbReference type="RefSeq" id="WP_058207924.1">
    <property type="nucleotide sequence ID" value="NZ_CP035757.1"/>
</dbReference>
<gene>
    <name evidence="1" type="ORF">OGZ39_07305</name>
</gene>